<dbReference type="Gene3D" id="2.60.120.10">
    <property type="entry name" value="Jelly Rolls"/>
    <property type="match status" value="1"/>
</dbReference>
<accession>A0A553HZ70</accession>
<gene>
    <name evidence="6" type="ORF">FHL15_005823</name>
</gene>
<evidence type="ECO:0000313" key="7">
    <source>
        <dbReference type="Proteomes" id="UP000319160"/>
    </source>
</evidence>
<dbReference type="Gene3D" id="3.30.43.10">
    <property type="entry name" value="Uridine Diphospho-n-acetylenolpyruvylglucosamine Reductase, domain 2"/>
    <property type="match status" value="1"/>
</dbReference>
<evidence type="ECO:0000313" key="6">
    <source>
        <dbReference type="EMBL" id="TRX93244.1"/>
    </source>
</evidence>
<dbReference type="SUPFAM" id="SSF51182">
    <property type="entry name" value="RmlC-like cupins"/>
    <property type="match status" value="1"/>
</dbReference>
<dbReference type="InterPro" id="IPR014710">
    <property type="entry name" value="RmlC-like_jellyroll"/>
</dbReference>
<evidence type="ECO:0000256" key="2">
    <source>
        <dbReference type="ARBA" id="ARBA00022630"/>
    </source>
</evidence>
<feature type="domain" description="FAD-binding PCMH-type" evidence="5">
    <location>
        <begin position="89"/>
        <end position="260"/>
    </location>
</feature>
<dbReference type="InterPro" id="IPR016166">
    <property type="entry name" value="FAD-bd_PCMH"/>
</dbReference>
<keyword evidence="3" id="KW-0274">FAD</keyword>
<dbReference type="PANTHER" id="PTHR42973:SF13">
    <property type="entry name" value="FAD-BINDING PCMH-TYPE DOMAIN-CONTAINING PROTEIN"/>
    <property type="match status" value="1"/>
</dbReference>
<reference evidence="7" key="1">
    <citation type="submission" date="2019-06" db="EMBL/GenBank/DDBJ databases">
        <title>Draft genome sequence of the griseofulvin-producing fungus Xylaria cubensis strain G536.</title>
        <authorList>
            <person name="Mead M.E."/>
            <person name="Raja H.A."/>
            <person name="Steenwyk J.L."/>
            <person name="Knowles S.L."/>
            <person name="Oberlies N.H."/>
            <person name="Rokas A."/>
        </authorList>
    </citation>
    <scope>NUCLEOTIDE SEQUENCE [LARGE SCALE GENOMIC DNA]</scope>
    <source>
        <strain evidence="7">G536</strain>
    </source>
</reference>
<dbReference type="GO" id="GO:0016491">
    <property type="term" value="F:oxidoreductase activity"/>
    <property type="evidence" value="ECO:0007669"/>
    <property type="project" value="UniProtKB-KW"/>
</dbReference>
<dbReference type="GO" id="GO:0071949">
    <property type="term" value="F:FAD binding"/>
    <property type="evidence" value="ECO:0007669"/>
    <property type="project" value="InterPro"/>
</dbReference>
<comment type="similarity">
    <text evidence="1">Belongs to the oxygen-dependent FAD-linked oxidoreductase family.</text>
</comment>
<dbReference type="Gene3D" id="3.40.462.20">
    <property type="match status" value="1"/>
</dbReference>
<dbReference type="SUPFAM" id="SSF56176">
    <property type="entry name" value="FAD-binding/transporter-associated domain-like"/>
    <property type="match status" value="1"/>
</dbReference>
<dbReference type="InterPro" id="IPR016169">
    <property type="entry name" value="FAD-bd_PCMH_sub2"/>
</dbReference>
<evidence type="ECO:0000259" key="5">
    <source>
        <dbReference type="PROSITE" id="PS51387"/>
    </source>
</evidence>
<evidence type="ECO:0000256" key="1">
    <source>
        <dbReference type="ARBA" id="ARBA00005466"/>
    </source>
</evidence>
<dbReference type="EMBL" id="VFLP01000030">
    <property type="protein sequence ID" value="TRX93244.1"/>
    <property type="molecule type" value="Genomic_DNA"/>
</dbReference>
<dbReference type="STRING" id="2512241.A0A553HZ70"/>
<dbReference type="AlphaFoldDB" id="A0A553HZ70"/>
<keyword evidence="7" id="KW-1185">Reference proteome</keyword>
<organism evidence="6 7">
    <name type="scientific">Xylaria flabelliformis</name>
    <dbReference type="NCBI Taxonomy" id="2512241"/>
    <lineage>
        <taxon>Eukaryota</taxon>
        <taxon>Fungi</taxon>
        <taxon>Dikarya</taxon>
        <taxon>Ascomycota</taxon>
        <taxon>Pezizomycotina</taxon>
        <taxon>Sordariomycetes</taxon>
        <taxon>Xylariomycetidae</taxon>
        <taxon>Xylariales</taxon>
        <taxon>Xylariaceae</taxon>
        <taxon>Xylaria</taxon>
    </lineage>
</organism>
<dbReference type="InterPro" id="IPR016167">
    <property type="entry name" value="FAD-bd_PCMH_sub1"/>
</dbReference>
<name>A0A553HZ70_9PEZI</name>
<dbReference type="InterPro" id="IPR050416">
    <property type="entry name" value="FAD-linked_Oxidoreductase"/>
</dbReference>
<evidence type="ECO:0000256" key="4">
    <source>
        <dbReference type="ARBA" id="ARBA00023002"/>
    </source>
</evidence>
<comment type="caution">
    <text evidence="6">The sequence shown here is derived from an EMBL/GenBank/DDBJ whole genome shotgun (WGS) entry which is preliminary data.</text>
</comment>
<keyword evidence="4" id="KW-0560">Oxidoreductase</keyword>
<protein>
    <recommendedName>
        <fullName evidence="5">FAD-binding PCMH-type domain-containing protein</fullName>
    </recommendedName>
</protein>
<dbReference type="InterPro" id="IPR036318">
    <property type="entry name" value="FAD-bd_PCMH-like_sf"/>
</dbReference>
<evidence type="ECO:0000256" key="3">
    <source>
        <dbReference type="ARBA" id="ARBA00022827"/>
    </source>
</evidence>
<dbReference type="Gene3D" id="3.30.465.10">
    <property type="match status" value="1"/>
</dbReference>
<dbReference type="PANTHER" id="PTHR42973">
    <property type="entry name" value="BINDING OXIDOREDUCTASE, PUTATIVE (AFU_ORTHOLOGUE AFUA_1G17690)-RELATED"/>
    <property type="match status" value="1"/>
</dbReference>
<proteinExistence type="inferred from homology"/>
<dbReference type="PROSITE" id="PS51387">
    <property type="entry name" value="FAD_PCMH"/>
    <property type="match status" value="1"/>
</dbReference>
<dbReference type="OrthoDB" id="2151789at2759"/>
<keyword evidence="2" id="KW-0285">Flavoprotein</keyword>
<dbReference type="InterPro" id="IPR011051">
    <property type="entry name" value="RmlC_Cupin_sf"/>
</dbReference>
<sequence>MALGSVCRSMGRNAHRTLVTEVTTHCSTLRLFLTLVALLCLPSFSYSVLNQTSASAACSYLQNTLGTGVVLPSEDQYQSTSEGNWVQTAWASPSCVIQPTTTDQVSQAVSYLAQIGVHFAIRSGGHSPAPLGANINDGVLFDMSGFNNVEYCAQQGIAVVGTGMRWGDVYHYLDQYNVTVVGGRILQVGVGGLTLGSGLSYLTDMYGLACDNVKSFEVVLANGSVVNANQHSHGDLWWALKGGSNNFGVVTRFTFTTYPTGNVWGGYRVYTLDALPALFDALLQYQSAPVKDRYANLMMQAFPLNETLGVLLNMVYNKPVEAPAAFAPFYDIPTIADTVHIQPMTDFLASQVPPSLPRLNWYATSFKIDATLFKTVEKIVTTSPELDTIRNLTAGSIAVGWQPISTNAIAAGLVRGGNALGLENVNQTWLAIDVGWWDAEDDTTANEATASLIARIEDAARSSGQYVDYIFMNDAAVTQNVIGHYGAGNVARLRAVQRRYDPQEVFQKLVPGGFKLPPQGHEGRPRLIEGSQATPCLVDPRGYPMFLTDGVGWWAHKQTWQITRHWHGIPTKFYGPEDLRGSKAPADLQQGGAEIGTEHREMHTIPPYQQPDNLAVQTGQVWTPSSAVRKGRIRLMLIPPSDMESLGMSTLKNSNPYLGKTITAFEGGIVTRVIDHPHDSSRVFAYEVTFNLQHPRVVAVAAQKPPLHFHPYQEEYIEVLEGRLAVEIEGVEHILGPTDGEFKLRPWCNHRLYSPVTELEAQAKEDNDEWDGERTVFLLSGQDTDQMFRLDTVFFENWYAYQDLIVVKGEKANLVQVMSHAA</sequence>
<dbReference type="InterPro" id="IPR006094">
    <property type="entry name" value="Oxid_FAD_bind_N"/>
</dbReference>
<dbReference type="Pfam" id="PF01565">
    <property type="entry name" value="FAD_binding_4"/>
    <property type="match status" value="1"/>
</dbReference>
<dbReference type="Proteomes" id="UP000319160">
    <property type="component" value="Unassembled WGS sequence"/>
</dbReference>